<proteinExistence type="predicted"/>
<name>A0ABP0MHR0_9DINO</name>
<keyword evidence="3" id="KW-1185">Reference proteome</keyword>
<evidence type="ECO:0000313" key="2">
    <source>
        <dbReference type="EMBL" id="CAK9051029.1"/>
    </source>
</evidence>
<comment type="caution">
    <text evidence="2">The sequence shown here is derived from an EMBL/GenBank/DDBJ whole genome shotgun (WGS) entry which is preliminary data.</text>
</comment>
<evidence type="ECO:0000313" key="3">
    <source>
        <dbReference type="Proteomes" id="UP001642484"/>
    </source>
</evidence>
<protein>
    <submittedName>
        <fullName evidence="2">Uncharacterized protein</fullName>
    </submittedName>
</protein>
<gene>
    <name evidence="2" type="ORF">CCMP2556_LOCUS25946</name>
</gene>
<sequence length="232" mass="25601">MVPTRRPKTVNIKAVAEKELGSDERCQVVTHASSELPVPQLDFDAKVTEYSVCPTKLQRGALWMDGRSSPLFDMAWTSQDLLMMKAPVARREEGLSRESICSSIVVPQVYVAEDLQEEIKAIEAAMISEASRAPSGISSRTTVPAPLPVRRGAPPRPTDPPILMEVPHCWHAASYTSKWQLVHHASESPGEVSSIINEVCRRPRGKSALRPRLGQRAWISGSDDWLGNEQAL</sequence>
<feature type="region of interest" description="Disordered" evidence="1">
    <location>
        <begin position="133"/>
        <end position="160"/>
    </location>
</feature>
<organism evidence="2 3">
    <name type="scientific">Durusdinium trenchii</name>
    <dbReference type="NCBI Taxonomy" id="1381693"/>
    <lineage>
        <taxon>Eukaryota</taxon>
        <taxon>Sar</taxon>
        <taxon>Alveolata</taxon>
        <taxon>Dinophyceae</taxon>
        <taxon>Suessiales</taxon>
        <taxon>Symbiodiniaceae</taxon>
        <taxon>Durusdinium</taxon>
    </lineage>
</organism>
<dbReference type="EMBL" id="CAXAMN010017746">
    <property type="protein sequence ID" value="CAK9051029.1"/>
    <property type="molecule type" value="Genomic_DNA"/>
</dbReference>
<evidence type="ECO:0000256" key="1">
    <source>
        <dbReference type="SAM" id="MobiDB-lite"/>
    </source>
</evidence>
<reference evidence="2 3" key="1">
    <citation type="submission" date="2024-02" db="EMBL/GenBank/DDBJ databases">
        <authorList>
            <person name="Chen Y."/>
            <person name="Shah S."/>
            <person name="Dougan E. K."/>
            <person name="Thang M."/>
            <person name="Chan C."/>
        </authorList>
    </citation>
    <scope>NUCLEOTIDE SEQUENCE [LARGE SCALE GENOMIC DNA]</scope>
</reference>
<dbReference type="Proteomes" id="UP001642484">
    <property type="component" value="Unassembled WGS sequence"/>
</dbReference>
<accession>A0ABP0MHR0</accession>